<dbReference type="AlphaFoldDB" id="A0A6M3MHC8"/>
<protein>
    <submittedName>
        <fullName evidence="2">Uncharacterized protein</fullName>
    </submittedName>
</protein>
<evidence type="ECO:0000313" key="2">
    <source>
        <dbReference type="EMBL" id="QJB04955.1"/>
    </source>
</evidence>
<sequence length="196" mass="21542">MDLQTLEALGISKEDLAERIVGSAVDQLLSSTGFNPDTEEETRYESRFKREVEARVQQSVDAKIAALAEVHVLPRVGEMIESADMKVTNKYGESKGPAMTFKEYIAHRAQVYMTEDVDYHGNSKADLEAKNESTYNWRSCGPRLTVLMRNYIRDSLETQAKAAVNDVNKVIAANIAKAAQDAIAAASANLKVTVAA</sequence>
<organism evidence="2">
    <name type="scientific">viral metagenome</name>
    <dbReference type="NCBI Taxonomy" id="1070528"/>
    <lineage>
        <taxon>unclassified sequences</taxon>
        <taxon>metagenomes</taxon>
        <taxon>organismal metagenomes</taxon>
    </lineage>
</organism>
<dbReference type="EMBL" id="MT143703">
    <property type="protein sequence ID" value="QJB00938.1"/>
    <property type="molecule type" value="Genomic_DNA"/>
</dbReference>
<name>A0A6M3MHC8_9ZZZZ</name>
<gene>
    <name evidence="1" type="ORF">MM171A00156_0032</name>
    <name evidence="2" type="ORF">MM171B00154_0066</name>
</gene>
<dbReference type="EMBL" id="MT143892">
    <property type="protein sequence ID" value="QJB04955.1"/>
    <property type="molecule type" value="Genomic_DNA"/>
</dbReference>
<proteinExistence type="predicted"/>
<evidence type="ECO:0000313" key="1">
    <source>
        <dbReference type="EMBL" id="QJB00938.1"/>
    </source>
</evidence>
<reference evidence="2" key="1">
    <citation type="submission" date="2020-03" db="EMBL/GenBank/DDBJ databases">
        <title>The deep terrestrial virosphere.</title>
        <authorList>
            <person name="Holmfeldt K."/>
            <person name="Nilsson E."/>
            <person name="Simone D."/>
            <person name="Lopez-Fernandez M."/>
            <person name="Wu X."/>
            <person name="de Brujin I."/>
            <person name="Lundin D."/>
            <person name="Andersson A."/>
            <person name="Bertilsson S."/>
            <person name="Dopson M."/>
        </authorList>
    </citation>
    <scope>NUCLEOTIDE SEQUENCE</scope>
    <source>
        <strain evidence="1">MM171A00156</strain>
        <strain evidence="2">MM171B00154</strain>
    </source>
</reference>
<accession>A0A6M3MHC8</accession>